<proteinExistence type="predicted"/>
<sequence length="158" mass="16787">MEHVSQDEYLFVSGGKTGRKKKKKAKSVETYSRSWPMRPPSLPATTRSPPSPPSRSRPPSASSSPTSSPSTPSPRAPRPSLSSPASEPLGRALGPVVCSGVVWDSRNHSVSVASSSGSSDPSSTGPVMRELNYMGFSRFINVNNNNGATPLHLAARQR</sequence>
<organism evidence="2 3">
    <name type="scientific">Asparagus officinalis</name>
    <name type="common">Garden asparagus</name>
    <dbReference type="NCBI Taxonomy" id="4686"/>
    <lineage>
        <taxon>Eukaryota</taxon>
        <taxon>Viridiplantae</taxon>
        <taxon>Streptophyta</taxon>
        <taxon>Embryophyta</taxon>
        <taxon>Tracheophyta</taxon>
        <taxon>Spermatophyta</taxon>
        <taxon>Magnoliopsida</taxon>
        <taxon>Liliopsida</taxon>
        <taxon>Asparagales</taxon>
        <taxon>Asparagaceae</taxon>
        <taxon>Asparagoideae</taxon>
        <taxon>Asparagus</taxon>
    </lineage>
</organism>
<dbReference type="Proteomes" id="UP000243459">
    <property type="component" value="Chromosome 5"/>
</dbReference>
<reference evidence="3" key="1">
    <citation type="journal article" date="2017" name="Nat. Commun.">
        <title>The asparagus genome sheds light on the origin and evolution of a young Y chromosome.</title>
        <authorList>
            <person name="Harkess A."/>
            <person name="Zhou J."/>
            <person name="Xu C."/>
            <person name="Bowers J.E."/>
            <person name="Van der Hulst R."/>
            <person name="Ayyampalayam S."/>
            <person name="Mercati F."/>
            <person name="Riccardi P."/>
            <person name="McKain M.R."/>
            <person name="Kakrana A."/>
            <person name="Tang H."/>
            <person name="Ray J."/>
            <person name="Groenendijk J."/>
            <person name="Arikit S."/>
            <person name="Mathioni S.M."/>
            <person name="Nakano M."/>
            <person name="Shan H."/>
            <person name="Telgmann-Rauber A."/>
            <person name="Kanno A."/>
            <person name="Yue Z."/>
            <person name="Chen H."/>
            <person name="Li W."/>
            <person name="Chen Y."/>
            <person name="Xu X."/>
            <person name="Zhang Y."/>
            <person name="Luo S."/>
            <person name="Chen H."/>
            <person name="Gao J."/>
            <person name="Mao Z."/>
            <person name="Pires J.C."/>
            <person name="Luo M."/>
            <person name="Kudrna D."/>
            <person name="Wing R.A."/>
            <person name="Meyers B.C."/>
            <person name="Yi K."/>
            <person name="Kong H."/>
            <person name="Lavrijsen P."/>
            <person name="Sunseri F."/>
            <person name="Falavigna A."/>
            <person name="Ye Y."/>
            <person name="Leebens-Mack J.H."/>
            <person name="Chen G."/>
        </authorList>
    </citation>
    <scope>NUCLEOTIDE SEQUENCE [LARGE SCALE GENOMIC DNA]</scope>
    <source>
        <strain evidence="3">cv. DH0086</strain>
    </source>
</reference>
<evidence type="ECO:0000256" key="1">
    <source>
        <dbReference type="SAM" id="MobiDB-lite"/>
    </source>
</evidence>
<keyword evidence="3" id="KW-1185">Reference proteome</keyword>
<evidence type="ECO:0000313" key="3">
    <source>
        <dbReference type="Proteomes" id="UP000243459"/>
    </source>
</evidence>
<protein>
    <submittedName>
        <fullName evidence="2">Uncharacterized protein</fullName>
    </submittedName>
</protein>
<feature type="compositionally biased region" description="Low complexity" evidence="1">
    <location>
        <begin position="57"/>
        <end position="70"/>
    </location>
</feature>
<accession>A0A5P1EZS3</accession>
<dbReference type="AlphaFoldDB" id="A0A5P1EZS3"/>
<feature type="region of interest" description="Disordered" evidence="1">
    <location>
        <begin position="1"/>
        <end position="91"/>
    </location>
</feature>
<name>A0A5P1EZS3_ASPOF</name>
<dbReference type="EMBL" id="CM007385">
    <property type="protein sequence ID" value="ONK70059.1"/>
    <property type="molecule type" value="Genomic_DNA"/>
</dbReference>
<dbReference type="Gramene" id="ONK70059">
    <property type="protein sequence ID" value="ONK70059"/>
    <property type="gene ID" value="A4U43_C05F29820"/>
</dbReference>
<evidence type="ECO:0000313" key="2">
    <source>
        <dbReference type="EMBL" id="ONK70059.1"/>
    </source>
</evidence>
<gene>
    <name evidence="2" type="ORF">A4U43_C05F29820</name>
</gene>